<feature type="transmembrane region" description="Helical" evidence="6">
    <location>
        <begin position="102"/>
        <end position="120"/>
    </location>
</feature>
<keyword evidence="2" id="KW-0813">Transport</keyword>
<dbReference type="GeneID" id="27337599"/>
<accession>A0A0D1Y8A4</accession>
<evidence type="ECO:0008006" key="9">
    <source>
        <dbReference type="Google" id="ProtNLM"/>
    </source>
</evidence>
<evidence type="ECO:0000313" key="8">
    <source>
        <dbReference type="Proteomes" id="UP000053328"/>
    </source>
</evidence>
<proteinExistence type="predicted"/>
<feature type="transmembrane region" description="Helical" evidence="6">
    <location>
        <begin position="422"/>
        <end position="443"/>
    </location>
</feature>
<comment type="subcellular location">
    <subcellularLocation>
        <location evidence="1">Membrane</location>
        <topology evidence="1">Multi-pass membrane protein</topology>
    </subcellularLocation>
</comment>
<feature type="transmembrane region" description="Helical" evidence="6">
    <location>
        <begin position="132"/>
        <end position="153"/>
    </location>
</feature>
<gene>
    <name evidence="7" type="ORF">PV08_10516</name>
</gene>
<dbReference type="PANTHER" id="PTHR43791">
    <property type="entry name" value="PERMEASE-RELATED"/>
    <property type="match status" value="1"/>
</dbReference>
<dbReference type="Proteomes" id="UP000053328">
    <property type="component" value="Unassembled WGS sequence"/>
</dbReference>
<name>A0A0D1Y8A4_9EURO</name>
<evidence type="ECO:0000313" key="7">
    <source>
        <dbReference type="EMBL" id="KIW11216.1"/>
    </source>
</evidence>
<evidence type="ECO:0000256" key="2">
    <source>
        <dbReference type="ARBA" id="ARBA00022448"/>
    </source>
</evidence>
<feature type="transmembrane region" description="Helical" evidence="6">
    <location>
        <begin position="76"/>
        <end position="95"/>
    </location>
</feature>
<reference evidence="7 8" key="1">
    <citation type="submission" date="2015-01" db="EMBL/GenBank/DDBJ databases">
        <title>The Genome Sequence of Exophiala spinifera CBS89968.</title>
        <authorList>
            <consortium name="The Broad Institute Genomics Platform"/>
            <person name="Cuomo C."/>
            <person name="de Hoog S."/>
            <person name="Gorbushina A."/>
            <person name="Stielow B."/>
            <person name="Teixiera M."/>
            <person name="Abouelleil A."/>
            <person name="Chapman S.B."/>
            <person name="Priest M."/>
            <person name="Young S.K."/>
            <person name="Wortman J."/>
            <person name="Nusbaum C."/>
            <person name="Birren B."/>
        </authorList>
    </citation>
    <scope>NUCLEOTIDE SEQUENCE [LARGE SCALE GENOMIC DNA]</scope>
    <source>
        <strain evidence="7 8">CBS 89968</strain>
    </source>
</reference>
<dbReference type="InterPro" id="IPR036259">
    <property type="entry name" value="MFS_trans_sf"/>
</dbReference>
<feature type="transmembrane region" description="Helical" evidence="6">
    <location>
        <begin position="195"/>
        <end position="215"/>
    </location>
</feature>
<feature type="transmembrane region" description="Helical" evidence="6">
    <location>
        <begin position="356"/>
        <end position="377"/>
    </location>
</feature>
<dbReference type="SUPFAM" id="SSF103473">
    <property type="entry name" value="MFS general substrate transporter"/>
    <property type="match status" value="1"/>
</dbReference>
<keyword evidence="5 6" id="KW-0472">Membrane</keyword>
<feature type="transmembrane region" description="Helical" evidence="6">
    <location>
        <begin position="160"/>
        <end position="183"/>
    </location>
</feature>
<feature type="transmembrane region" description="Helical" evidence="6">
    <location>
        <begin position="331"/>
        <end position="350"/>
    </location>
</feature>
<evidence type="ECO:0000256" key="6">
    <source>
        <dbReference type="SAM" id="Phobius"/>
    </source>
</evidence>
<evidence type="ECO:0000256" key="3">
    <source>
        <dbReference type="ARBA" id="ARBA00022692"/>
    </source>
</evidence>
<dbReference type="InterPro" id="IPR011701">
    <property type="entry name" value="MFS"/>
</dbReference>
<dbReference type="GO" id="GO:0022857">
    <property type="term" value="F:transmembrane transporter activity"/>
    <property type="evidence" value="ECO:0007669"/>
    <property type="project" value="InterPro"/>
</dbReference>
<evidence type="ECO:0000256" key="4">
    <source>
        <dbReference type="ARBA" id="ARBA00022989"/>
    </source>
</evidence>
<organism evidence="7 8">
    <name type="scientific">Exophiala spinifera</name>
    <dbReference type="NCBI Taxonomy" id="91928"/>
    <lineage>
        <taxon>Eukaryota</taxon>
        <taxon>Fungi</taxon>
        <taxon>Dikarya</taxon>
        <taxon>Ascomycota</taxon>
        <taxon>Pezizomycotina</taxon>
        <taxon>Eurotiomycetes</taxon>
        <taxon>Chaetothyriomycetidae</taxon>
        <taxon>Chaetothyriales</taxon>
        <taxon>Herpotrichiellaceae</taxon>
        <taxon>Exophiala</taxon>
    </lineage>
</organism>
<dbReference type="VEuPathDB" id="FungiDB:PV08_10516"/>
<dbReference type="GO" id="GO:0016020">
    <property type="term" value="C:membrane"/>
    <property type="evidence" value="ECO:0007669"/>
    <property type="project" value="UniProtKB-SubCell"/>
</dbReference>
<dbReference type="PANTHER" id="PTHR43791:SF36">
    <property type="entry name" value="TRANSPORTER, PUTATIVE (AFU_ORTHOLOGUE AFUA_6G08340)-RELATED"/>
    <property type="match status" value="1"/>
</dbReference>
<dbReference type="HOGENOM" id="CLU_001265_0_1_1"/>
<keyword evidence="8" id="KW-1185">Reference proteome</keyword>
<keyword evidence="3 6" id="KW-0812">Transmembrane</keyword>
<dbReference type="Pfam" id="PF07690">
    <property type="entry name" value="MFS_1"/>
    <property type="match status" value="1"/>
</dbReference>
<dbReference type="RefSeq" id="XP_016231432.1">
    <property type="nucleotide sequence ID" value="XM_016384830.1"/>
</dbReference>
<protein>
    <recommendedName>
        <fullName evidence="9">Major facilitator superfamily (MFS) profile domain-containing protein</fullName>
    </recommendedName>
</protein>
<dbReference type="EMBL" id="KN847499">
    <property type="protein sequence ID" value="KIW11216.1"/>
    <property type="molecule type" value="Genomic_DNA"/>
</dbReference>
<dbReference type="AlphaFoldDB" id="A0A0D1Y8A4"/>
<dbReference type="FunFam" id="1.20.1250.20:FF:000018">
    <property type="entry name" value="MFS transporter permease"/>
    <property type="match status" value="1"/>
</dbReference>
<sequence length="477" mass="53553">MEDSSKVEPTNIEVARPRLEYTEEEAKRVIRKLDWHILPLCFVLYTFSVLDRGNLGNAKLAGLYEDLDLTGEKYDWLGTMFYIAYIVFQFTSVGWKLFKPHMWVSFVVLAWGTISTLQALCTSWSGLMICRFLLGLTETMFGPGIPLYFSFFWPRRFVGLRFGIFLSGAALGNAYSGALAYGISHIHSSVAPWKILFIIEGAPTALLAIVCWLYLPDSPREARFLTERERDIAVHLAGDSQDQVKEPGKRGIHLQSLMAAFADYRNWMFALSNFSTNVSFASLPLFLPTIISEFGTFNKLTSNGLSAPPYLLSFFLIVGVAFFSDRLRIRGPFAASFATVAAIGYLVLALTTSIAARYVSCFLIVTSFVTVSTVLVWNANTNENESKRAGGVWIIQCVGQCGTILGTHSFPAQQQPYYRRGMWTGFAFSLFSAVLCTTLSILLHRENKRRDHVYGKVENVDGESDNLPPEARFRYII</sequence>
<keyword evidence="4 6" id="KW-1133">Transmembrane helix</keyword>
<dbReference type="FunFam" id="1.20.1250.20:FF:000013">
    <property type="entry name" value="MFS general substrate transporter"/>
    <property type="match status" value="1"/>
</dbReference>
<dbReference type="OrthoDB" id="2985014at2759"/>
<feature type="transmembrane region" description="Helical" evidence="6">
    <location>
        <begin position="389"/>
        <end position="410"/>
    </location>
</feature>
<feature type="transmembrane region" description="Helical" evidence="6">
    <location>
        <begin position="307"/>
        <end position="324"/>
    </location>
</feature>
<dbReference type="Gene3D" id="1.20.1250.20">
    <property type="entry name" value="MFS general substrate transporter like domains"/>
    <property type="match status" value="2"/>
</dbReference>
<feature type="transmembrane region" description="Helical" evidence="6">
    <location>
        <begin position="267"/>
        <end position="287"/>
    </location>
</feature>
<dbReference type="STRING" id="91928.A0A0D1Y8A4"/>
<evidence type="ECO:0000256" key="5">
    <source>
        <dbReference type="ARBA" id="ARBA00023136"/>
    </source>
</evidence>
<evidence type="ECO:0000256" key="1">
    <source>
        <dbReference type="ARBA" id="ARBA00004141"/>
    </source>
</evidence>